<evidence type="ECO:0000256" key="6">
    <source>
        <dbReference type="ARBA" id="ARBA00023027"/>
    </source>
</evidence>
<keyword evidence="4" id="KW-0418">Kinase</keyword>
<dbReference type="RefSeq" id="XP_006819955.1">
    <property type="nucleotide sequence ID" value="XM_006819892.1"/>
</dbReference>
<keyword evidence="3" id="KW-0808">Transferase</keyword>
<dbReference type="PANTHER" id="PTHR13158">
    <property type="match status" value="1"/>
</dbReference>
<dbReference type="SUPFAM" id="SSF111331">
    <property type="entry name" value="NAD kinase/diacylglycerol kinase-like"/>
    <property type="match status" value="1"/>
</dbReference>
<dbReference type="Gene3D" id="2.60.200.30">
    <property type="entry name" value="Probable inorganic polyphosphate/atp-NAD kinase, domain 2"/>
    <property type="match status" value="1"/>
</dbReference>
<sequence>MHRAYIAKIVARLRLLQPAKTSTAPVTCTYCSQQNGESPDFDPNRVLVLSKTTRYEFEKRRFPDLNDDQLQRLLSKRGSDYGKIYRIHNVHKRNIEKITDTLEKRKLEYKVVSRNDFTIEEVKKSDAVIAAGGDGTFLLAASKVFDDTPVIGVNTDAKRSEGFLALPNKCTVNFEDTLSKLLTGKFKWTWRQRIRVTVEGGHVNTEPVDLHEEIIGYPEHYDRHHNPKDDSIQDLSPRVLPVFALNEVFVGESLASRVSYYEVGINDGPIEKQKSSGLTVSTGSGSTSW</sequence>
<name>A0ABM0MIW4_SACKO</name>
<proteinExistence type="inferred from homology"/>
<organism evidence="7 8">
    <name type="scientific">Saccoglossus kowalevskii</name>
    <name type="common">Acorn worm</name>
    <dbReference type="NCBI Taxonomy" id="10224"/>
    <lineage>
        <taxon>Eukaryota</taxon>
        <taxon>Metazoa</taxon>
        <taxon>Hemichordata</taxon>
        <taxon>Enteropneusta</taxon>
        <taxon>Harrimaniidae</taxon>
        <taxon>Saccoglossus</taxon>
    </lineage>
</organism>
<evidence type="ECO:0000256" key="4">
    <source>
        <dbReference type="ARBA" id="ARBA00022777"/>
    </source>
</evidence>
<evidence type="ECO:0000313" key="7">
    <source>
        <dbReference type="Proteomes" id="UP000694865"/>
    </source>
</evidence>
<gene>
    <name evidence="8" type="primary">LOC102806449</name>
</gene>
<evidence type="ECO:0000256" key="1">
    <source>
        <dbReference type="ARBA" id="ARBA00010995"/>
    </source>
</evidence>
<dbReference type="InterPro" id="IPR002504">
    <property type="entry name" value="NADK"/>
</dbReference>
<dbReference type="PANTHER" id="PTHR13158:SF5">
    <property type="entry name" value="NAD KINASE 2, MITOCHONDRIAL"/>
    <property type="match status" value="1"/>
</dbReference>
<keyword evidence="6" id="KW-0520">NAD</keyword>
<dbReference type="Pfam" id="PF01513">
    <property type="entry name" value="NAD_kinase"/>
    <property type="match status" value="1"/>
</dbReference>
<evidence type="ECO:0000313" key="8">
    <source>
        <dbReference type="RefSeq" id="XP_006819955.1"/>
    </source>
</evidence>
<dbReference type="InterPro" id="IPR016064">
    <property type="entry name" value="NAD/diacylglycerol_kinase_sf"/>
</dbReference>
<dbReference type="Proteomes" id="UP000694865">
    <property type="component" value="Unplaced"/>
</dbReference>
<comment type="similarity">
    <text evidence="1">Belongs to the NAD kinase family.</text>
</comment>
<accession>A0ABM0MIW4</accession>
<evidence type="ECO:0000256" key="5">
    <source>
        <dbReference type="ARBA" id="ARBA00022857"/>
    </source>
</evidence>
<keyword evidence="7" id="KW-1185">Reference proteome</keyword>
<dbReference type="InterPro" id="IPR017438">
    <property type="entry name" value="ATP-NAD_kinase_N"/>
</dbReference>
<keyword evidence="5" id="KW-0521">NADP</keyword>
<evidence type="ECO:0000256" key="3">
    <source>
        <dbReference type="ARBA" id="ARBA00022679"/>
    </source>
</evidence>
<protein>
    <recommendedName>
        <fullName evidence="2">NAD(+) kinase</fullName>
        <ecNumber evidence="2">2.7.1.23</ecNumber>
    </recommendedName>
</protein>
<evidence type="ECO:0000256" key="2">
    <source>
        <dbReference type="ARBA" id="ARBA00012120"/>
    </source>
</evidence>
<reference evidence="8" key="1">
    <citation type="submission" date="2025-08" db="UniProtKB">
        <authorList>
            <consortium name="RefSeq"/>
        </authorList>
    </citation>
    <scope>IDENTIFICATION</scope>
    <source>
        <tissue evidence="8">Testes</tissue>
    </source>
</reference>
<dbReference type="GeneID" id="102806449"/>
<dbReference type="EC" id="2.7.1.23" evidence="2"/>
<dbReference type="InterPro" id="IPR017437">
    <property type="entry name" value="ATP-NAD_kinase_PpnK-typ_C"/>
</dbReference>
<dbReference type="Gene3D" id="3.40.50.10330">
    <property type="entry name" value="Probable inorganic polyphosphate/atp-NAD kinase, domain 1"/>
    <property type="match status" value="1"/>
</dbReference>